<feature type="compositionally biased region" description="Polar residues" evidence="12">
    <location>
        <begin position="792"/>
        <end position="809"/>
    </location>
</feature>
<feature type="region of interest" description="Disordered" evidence="12">
    <location>
        <begin position="694"/>
        <end position="717"/>
    </location>
</feature>
<feature type="region of interest" description="Disordered" evidence="12">
    <location>
        <begin position="1336"/>
        <end position="1362"/>
    </location>
</feature>
<sequence>MEALHSCSHLPTGEQSRGHDQPQPEESALPLADPEPPKSPSSQNNQLQTQQTRSKQGGPQHQQQQHHKLPNKRERKRLRHQRKSVDSDTPLSEEGKHATAEATQTRVSQTPSGGTPATPSLSTTSTQSTEAPATEENQQGTLKQKREHKPGKPGKYVCSYCGRACAKPSVLQKHIRSHTGERPYPCAPCGFSFKTKSNLYKHRKSHTHRVKAGLASGEPSALEEPMPVSEDETKQPSSAASSILERHGSVANEKMLEDTERSKEQSSGMDNSYAVKKRLAMRLSRGKRGPLGSSDSISSSLGMASIGSRGSTESGYFSRSESTEQSQDIPPNATSAKSYAEIIMGKYGRLGHLQRMSRHQDQQPSGSQGQQEKSSPFTVPKKQVIDHITNLITINEAVVDTSKIDSVKPRRFSLPRRSSNESSSKVTLSLKETPVVHHSTKNPGDPGFKSSLSPTSMAPLLRSLSMPSAASSTDASSDVFPQNFRLSQSFDERSETQSRRTGMLRRQPAIELQPGAELTKEEHSLHSSSNTLYNHNMSTVPPDHKQCQPEPYECETCGVGCKNWEGYKAHKRSLCIARLPQESLGTTICQLDRSQLIHYPISKPGALAMRKRRKEESFESDDPSSPVSLSIPTFSTSVQDRKSVACNRNSWPWVEQERGDTSKCFSVIQHTSSFEKQDTLFTDSQGKEEVHFSFQSHEDVSQKQLQEHSSKPTPRKLVRQHNVQVPEIFITNDSNTNVIESVQTQSETTSIMPKQTERTDEFQWPQRSLTLSGVPIEKLPPKKKRIRLAEAAQSSGESMSSFDSISLPRSPSQDSCASHASSRSASFEESTRPGDMETLAGTPLRRSRAPNMLTVPGLHLHKREMRRSVSEQAPHDPQQQSVLMAMLEMRSKSFDYSSLSPERSAAGWSDRRKCLLMRHTAVKDPEEEQPAKPAELKRNPSSSISAKHTALKVNNPSHCSPSPDPVSPRTSSKLSPGPRHLSATAGSPLSGEPTSCNPVQTICQEPPSQWKLGQSIHLTGHCSEVLPSKNSVESPDRLQRVDPSPLCSGKPLIISLRPVHTYIHPAQPRPVYPPHPLSTQCPLGIARAHYLPMSTGLKLEIPVPIHSHDGPSEFVTHPPQILHPHPNISRSPELLRPSISPAVAVVRLQADTNTLASAIYTTLSQTTTSRSQEPVCSGLNSGHRNSPMPEHNSHLVMSLPVSSKMLSGTLLPVSQLALPPGNHLALPLPSGSQLWSDEGCRSPGSGSNKRLLSPSNSVDFSPESKQQQKRVKEEEEESCVGNVIVETSTKEEKVEIPTCLPRVCTPISPERPSYPTLQSTTSHSWCYLNYIKPNPSTSTSTDHQPSVYSSWSTSEYDPNPPGLSSKTALSLLDCKQRVCPTIYTMSPMSSTPAETPPEPTGMKTPCHSEKEEEEKEAETQSTSKCREPPTRIWICEGGYRSSEEYVYVRGRGRGRYVCEECGIRCKKPSMLRKHIRLHTDSRPYVCKHCNFAFKTKGELWMDRTAALLWLQIVTGLLPCCETGQDEHRYSDISETEADDDDNEYDDEDDDDGEEESCSHEDPSTTSTSHLKPPKPPDQNRTTPDQDRTRPSGSSQPSQPQRLNPQEPSLCYPAGSPSKKRALFSRRRHLDPCGHRSPLHCPSPTPALSPSLSNQLSPAHSLSPRADLAPLRCPSPKRYLSPVTCHPSPLPLSSLFPRHNLSPAPSNPSPPSSLSLLGCHVSPSLERHPSPLRGLSPVRPKSPSSPSPQLKSYSVQEDDEVRLPLLSPRTRPSRGGHGGVLSHLPLHSQQLAKTPNLMIPIGGIHMVQPRTSRHYSLVNSPVASQNTPTLAKMDRSMAAQNTPTPAEMDHSRTRGAGLEEGPLSRPSSLKHHQNPLKEAAGPSTSIHTSYQDNRVGEGEAEGRLSGPLPDKAGTAHLQVCSMRPENHGSLSQREETKLLFTGTELGGSSHSPGAQTSTLSKGTTHTERDTDTHLRGGSLFPVTKQGQKMPSSFQTKL</sequence>
<dbReference type="PROSITE" id="PS51811">
    <property type="entry name" value="ZF_CCHC_HIVEP"/>
    <property type="match status" value="1"/>
</dbReference>
<protein>
    <submittedName>
        <fullName evidence="15">HIVEP zinc finger 3a</fullName>
    </submittedName>
</protein>
<feature type="region of interest" description="Disordered" evidence="12">
    <location>
        <begin position="484"/>
        <end position="509"/>
    </location>
</feature>
<feature type="compositionally biased region" description="Basic and acidic residues" evidence="12">
    <location>
        <begin position="244"/>
        <end position="264"/>
    </location>
</feature>
<feature type="compositionally biased region" description="Low complexity" evidence="12">
    <location>
        <begin position="810"/>
        <end position="828"/>
    </location>
</feature>
<feature type="region of interest" description="Disordered" evidence="12">
    <location>
        <begin position="743"/>
        <end position="766"/>
    </location>
</feature>
<feature type="compositionally biased region" description="Low complexity" evidence="12">
    <location>
        <begin position="362"/>
        <end position="376"/>
    </location>
</feature>
<feature type="region of interest" description="Disordered" evidence="12">
    <location>
        <begin position="921"/>
        <end position="1000"/>
    </location>
</feature>
<feature type="compositionally biased region" description="Basic residues" evidence="12">
    <location>
        <begin position="143"/>
        <end position="152"/>
    </location>
</feature>
<feature type="compositionally biased region" description="Basic residues" evidence="12">
    <location>
        <begin position="1617"/>
        <end position="1628"/>
    </location>
</feature>
<evidence type="ECO:0000259" key="14">
    <source>
        <dbReference type="PROSITE" id="PS51811"/>
    </source>
</evidence>
<dbReference type="Pfam" id="PF00096">
    <property type="entry name" value="zf-C2H2"/>
    <property type="match status" value="3"/>
</dbReference>
<feature type="region of interest" description="Disordered" evidence="12">
    <location>
        <begin position="1385"/>
        <end position="1424"/>
    </location>
</feature>
<evidence type="ECO:0000259" key="13">
    <source>
        <dbReference type="PROSITE" id="PS50157"/>
    </source>
</evidence>
<feature type="domain" description="C2H2-type" evidence="13">
    <location>
        <begin position="156"/>
        <end position="183"/>
    </location>
</feature>
<dbReference type="Ensembl" id="ENSOKIT00005056807.1">
    <property type="protein sequence ID" value="ENSOKIP00005053628.1"/>
    <property type="gene ID" value="ENSOKIG00005022754.1"/>
</dbReference>
<feature type="region of interest" description="Disordered" evidence="12">
    <location>
        <begin position="1527"/>
        <end position="1668"/>
    </location>
</feature>
<dbReference type="GO" id="GO:0000981">
    <property type="term" value="F:DNA-binding transcription factor activity, RNA polymerase II-specific"/>
    <property type="evidence" value="ECO:0007669"/>
    <property type="project" value="TreeGrafter"/>
</dbReference>
<dbReference type="InterPro" id="IPR051969">
    <property type="entry name" value="Zinc-finger_DNA-bd_regulators"/>
</dbReference>
<keyword evidence="10" id="KW-0539">Nucleus</keyword>
<feature type="compositionally biased region" description="Polar residues" evidence="12">
    <location>
        <begin position="1881"/>
        <end position="1891"/>
    </location>
</feature>
<dbReference type="InterPro" id="IPR013087">
    <property type="entry name" value="Znf_C2H2_type"/>
</dbReference>
<feature type="compositionally biased region" description="Polar residues" evidence="12">
    <location>
        <begin position="1945"/>
        <end position="1962"/>
    </location>
</feature>
<dbReference type="Gene3D" id="3.30.160.60">
    <property type="entry name" value="Classic Zinc Finger"/>
    <property type="match status" value="3"/>
</dbReference>
<dbReference type="GO" id="GO:0042802">
    <property type="term" value="F:identical protein binding"/>
    <property type="evidence" value="ECO:0007669"/>
    <property type="project" value="UniProtKB-ARBA"/>
</dbReference>
<feature type="compositionally biased region" description="Low complexity" evidence="12">
    <location>
        <begin position="415"/>
        <end position="424"/>
    </location>
</feature>
<feature type="domain" description="CCHC HIVEP-type" evidence="14">
    <location>
        <begin position="549"/>
        <end position="579"/>
    </location>
</feature>
<feature type="compositionally biased region" description="Basic residues" evidence="12">
    <location>
        <begin position="275"/>
        <end position="288"/>
    </location>
</feature>
<evidence type="ECO:0000256" key="8">
    <source>
        <dbReference type="ARBA" id="ARBA00023125"/>
    </source>
</evidence>
<feature type="region of interest" description="Disordered" evidence="12">
    <location>
        <begin position="787"/>
        <end position="850"/>
    </location>
</feature>
<evidence type="ECO:0000313" key="16">
    <source>
        <dbReference type="Proteomes" id="UP000694557"/>
    </source>
</evidence>
<dbReference type="GO" id="GO:0005634">
    <property type="term" value="C:nucleus"/>
    <property type="evidence" value="ECO:0007669"/>
    <property type="project" value="UniProtKB-SubCell"/>
</dbReference>
<feature type="compositionally biased region" description="Polar residues" evidence="12">
    <location>
        <begin position="984"/>
        <end position="1000"/>
    </location>
</feature>
<dbReference type="SMART" id="SM00355">
    <property type="entry name" value="ZnF_C2H2"/>
    <property type="match status" value="4"/>
</dbReference>
<feature type="compositionally biased region" description="Polar residues" evidence="12">
    <location>
        <begin position="743"/>
        <end position="753"/>
    </location>
</feature>
<evidence type="ECO:0000256" key="11">
    <source>
        <dbReference type="PROSITE-ProRule" id="PRU00042"/>
    </source>
</evidence>
<feature type="region of interest" description="Disordered" evidence="12">
    <location>
        <begin position="350"/>
        <end position="379"/>
    </location>
</feature>
<keyword evidence="5 11" id="KW-0863">Zinc-finger</keyword>
<feature type="compositionally biased region" description="Basic and acidic residues" evidence="12">
    <location>
        <begin position="1963"/>
        <end position="1973"/>
    </location>
</feature>
<keyword evidence="3" id="KW-0479">Metal-binding</keyword>
<evidence type="ECO:0000256" key="4">
    <source>
        <dbReference type="ARBA" id="ARBA00022737"/>
    </source>
</evidence>
<keyword evidence="4" id="KW-0677">Repeat</keyword>
<keyword evidence="6" id="KW-0862">Zinc</keyword>
<dbReference type="SUPFAM" id="SSF57667">
    <property type="entry name" value="beta-beta-alpha zinc fingers"/>
    <property type="match status" value="2"/>
</dbReference>
<feature type="compositionally biased region" description="Low complexity" evidence="12">
    <location>
        <begin position="1590"/>
        <end position="1600"/>
    </location>
</feature>
<comment type="subcellular location">
    <subcellularLocation>
        <location evidence="1">Nucleus</location>
    </subcellularLocation>
</comment>
<dbReference type="FunFam" id="3.30.160.60:FF:000594">
    <property type="entry name" value="Transcription factor HIVEP2"/>
    <property type="match status" value="1"/>
</dbReference>
<feature type="compositionally biased region" description="Low complexity" evidence="12">
    <location>
        <begin position="1734"/>
        <end position="1754"/>
    </location>
</feature>
<dbReference type="GeneTree" id="ENSGT00940000157218"/>
<feature type="region of interest" description="Disordered" evidence="12">
    <location>
        <begin position="1835"/>
        <end position="1909"/>
    </location>
</feature>
<evidence type="ECO:0000256" key="9">
    <source>
        <dbReference type="ARBA" id="ARBA00023163"/>
    </source>
</evidence>
<dbReference type="GO" id="GO:0000978">
    <property type="term" value="F:RNA polymerase II cis-regulatory region sequence-specific DNA binding"/>
    <property type="evidence" value="ECO:0007669"/>
    <property type="project" value="TreeGrafter"/>
</dbReference>
<keyword evidence="9" id="KW-0804">Transcription</keyword>
<feature type="region of interest" description="Disordered" evidence="12">
    <location>
        <begin position="1"/>
        <end position="153"/>
    </location>
</feature>
<organism evidence="15 16">
    <name type="scientific">Oncorhynchus kisutch</name>
    <name type="common">Coho salmon</name>
    <name type="synonym">Salmo kisutch</name>
    <dbReference type="NCBI Taxonomy" id="8019"/>
    <lineage>
        <taxon>Eukaryota</taxon>
        <taxon>Metazoa</taxon>
        <taxon>Chordata</taxon>
        <taxon>Craniata</taxon>
        <taxon>Vertebrata</taxon>
        <taxon>Euteleostomi</taxon>
        <taxon>Actinopterygii</taxon>
        <taxon>Neopterygii</taxon>
        <taxon>Teleostei</taxon>
        <taxon>Protacanthopterygii</taxon>
        <taxon>Salmoniformes</taxon>
        <taxon>Salmonidae</taxon>
        <taxon>Salmoninae</taxon>
        <taxon>Oncorhynchus</taxon>
    </lineage>
</organism>
<feature type="domain" description="C2H2-type" evidence="13">
    <location>
        <begin position="1456"/>
        <end position="1483"/>
    </location>
</feature>
<feature type="region of interest" description="Disordered" evidence="12">
    <location>
        <begin position="205"/>
        <end position="337"/>
    </location>
</feature>
<feature type="compositionally biased region" description="Polar residues" evidence="12">
    <location>
        <begin position="1244"/>
        <end position="1259"/>
    </location>
</feature>
<feature type="region of interest" description="Disordered" evidence="12">
    <location>
        <begin position="610"/>
        <end position="631"/>
    </location>
</feature>
<proteinExistence type="inferred from homology"/>
<evidence type="ECO:0000256" key="10">
    <source>
        <dbReference type="ARBA" id="ARBA00023242"/>
    </source>
</evidence>
<keyword evidence="8" id="KW-0238">DNA-binding</keyword>
<dbReference type="PROSITE" id="PS00028">
    <property type="entry name" value="ZINC_FINGER_C2H2_1"/>
    <property type="match status" value="3"/>
</dbReference>
<dbReference type="GO" id="GO:0008270">
    <property type="term" value="F:zinc ion binding"/>
    <property type="evidence" value="ECO:0007669"/>
    <property type="project" value="UniProtKB-KW"/>
</dbReference>
<feature type="compositionally biased region" description="Basic residues" evidence="12">
    <location>
        <begin position="64"/>
        <end position="82"/>
    </location>
</feature>
<evidence type="ECO:0000313" key="15">
    <source>
        <dbReference type="Ensembl" id="ENSOKIP00005053628.1"/>
    </source>
</evidence>
<evidence type="ECO:0000256" key="3">
    <source>
        <dbReference type="ARBA" id="ARBA00022723"/>
    </source>
</evidence>
<dbReference type="FunFam" id="3.30.160.60:FF:000508">
    <property type="entry name" value="Myeloid zinc finger 1"/>
    <property type="match status" value="1"/>
</dbReference>
<feature type="region of interest" description="Disordered" evidence="12">
    <location>
        <begin position="1700"/>
        <end position="1776"/>
    </location>
</feature>
<reference evidence="15" key="1">
    <citation type="submission" date="2025-08" db="UniProtKB">
        <authorList>
            <consortium name="Ensembl"/>
        </authorList>
    </citation>
    <scope>IDENTIFICATION</scope>
</reference>
<feature type="compositionally biased region" description="Polar residues" evidence="12">
    <location>
        <begin position="309"/>
        <end position="337"/>
    </location>
</feature>
<evidence type="ECO:0000256" key="1">
    <source>
        <dbReference type="ARBA" id="ARBA00004123"/>
    </source>
</evidence>
<dbReference type="PANTHER" id="PTHR45944:SF6">
    <property type="entry name" value="HIVEP ZINC FINGER 3A"/>
    <property type="match status" value="1"/>
</dbReference>
<evidence type="ECO:0000256" key="2">
    <source>
        <dbReference type="ARBA" id="ARBA00006991"/>
    </source>
</evidence>
<reference evidence="15" key="2">
    <citation type="submission" date="2025-09" db="UniProtKB">
        <authorList>
            <consortium name="Ensembl"/>
        </authorList>
    </citation>
    <scope>IDENTIFICATION</scope>
</reference>
<feature type="region of interest" description="Disordered" evidence="12">
    <location>
        <begin position="412"/>
        <end position="454"/>
    </location>
</feature>
<evidence type="ECO:0000256" key="6">
    <source>
        <dbReference type="ARBA" id="ARBA00022833"/>
    </source>
</evidence>
<name>A0A8C7H6K3_ONCKI</name>
<feature type="compositionally biased region" description="Low complexity" evidence="12">
    <location>
        <begin position="41"/>
        <end position="52"/>
    </location>
</feature>
<feature type="compositionally biased region" description="Low complexity" evidence="12">
    <location>
        <begin position="290"/>
        <end position="308"/>
    </location>
</feature>
<accession>A0A8C7H6K3</accession>
<dbReference type="InterPro" id="IPR036236">
    <property type="entry name" value="Znf_C2H2_sf"/>
</dbReference>
<feature type="region of interest" description="Disordered" evidence="12">
    <location>
        <begin position="1942"/>
        <end position="1996"/>
    </location>
</feature>
<feature type="domain" description="C2H2-type" evidence="13">
    <location>
        <begin position="184"/>
        <end position="211"/>
    </location>
</feature>
<feature type="compositionally biased region" description="Acidic residues" evidence="12">
    <location>
        <begin position="1533"/>
        <end position="1555"/>
    </location>
</feature>
<feature type="compositionally biased region" description="Basic and acidic residues" evidence="12">
    <location>
        <begin position="694"/>
        <end position="710"/>
    </location>
</feature>
<gene>
    <name evidence="15" type="primary">LOC109908663</name>
</gene>
<keyword evidence="16" id="KW-1185">Reference proteome</keyword>
<dbReference type="PANTHER" id="PTHR45944">
    <property type="entry name" value="SCHNURRI, ISOFORM F"/>
    <property type="match status" value="1"/>
</dbReference>
<evidence type="ECO:0000256" key="12">
    <source>
        <dbReference type="SAM" id="MobiDB-lite"/>
    </source>
</evidence>
<feature type="compositionally biased region" description="Low complexity" evidence="12">
    <location>
        <begin position="108"/>
        <end position="129"/>
    </location>
</feature>
<dbReference type="PROSITE" id="PS50157">
    <property type="entry name" value="ZINC_FINGER_C2H2_2"/>
    <property type="match status" value="3"/>
</dbReference>
<feature type="region of interest" description="Disordered" evidence="12">
    <location>
        <begin position="1235"/>
        <end position="1277"/>
    </location>
</feature>
<feature type="compositionally biased region" description="Polar residues" evidence="12">
    <location>
        <begin position="939"/>
        <end position="960"/>
    </location>
</feature>
<dbReference type="Proteomes" id="UP000694557">
    <property type="component" value="Unassembled WGS sequence"/>
</dbReference>
<comment type="similarity">
    <text evidence="2">Belongs to the krueppel C2H2-type zinc-finger protein family.</text>
</comment>
<evidence type="ECO:0000256" key="7">
    <source>
        <dbReference type="ARBA" id="ARBA00023015"/>
    </source>
</evidence>
<keyword evidence="7" id="KW-0805">Transcription regulation</keyword>
<evidence type="ECO:0000256" key="5">
    <source>
        <dbReference type="ARBA" id="ARBA00022771"/>
    </source>
</evidence>
<dbReference type="InterPro" id="IPR034729">
    <property type="entry name" value="Znf_CCHC_HIVEP"/>
</dbReference>
<feature type="compositionally biased region" description="Polar residues" evidence="12">
    <location>
        <begin position="1983"/>
        <end position="1996"/>
    </location>
</feature>